<comment type="caution">
    <text evidence="5">The sequence shown here is derived from an EMBL/GenBank/DDBJ whole genome shotgun (WGS) entry which is preliminary data.</text>
</comment>
<evidence type="ECO:0000259" key="4">
    <source>
        <dbReference type="PROSITE" id="PS50930"/>
    </source>
</evidence>
<dbReference type="PROSITE" id="PS50930">
    <property type="entry name" value="HTH_LYTTR"/>
    <property type="match status" value="1"/>
</dbReference>
<name>A0A4R3Z0F4_9FIRM</name>
<sequence length="215" mass="26412">MIRITIISSHDDIYKFIDSFIQKHHLHAEILDFKTNKYYDIYFIEVQNKDDYLKYQNIKRTHETLIYFIGPHDFDTIQTSFHFNIQFYFRIEHFKQELLEYENQIIQKIQEHFHYYTYQNGHMIVKLRLSEIYYIESLRHQIIIHSLNGELHERKNLKDIINELDSPAFIQVHKSFIINRNMIQKYNSKEVYLKDHTVIPLGRAYKNQLKEYETS</sequence>
<keyword evidence="5" id="KW-0238">DNA-binding</keyword>
<dbReference type="InterPro" id="IPR007492">
    <property type="entry name" value="LytTR_DNA-bd_dom"/>
</dbReference>
<dbReference type="EMBL" id="SMCQ01000012">
    <property type="protein sequence ID" value="TCV98581.1"/>
    <property type="molecule type" value="Genomic_DNA"/>
</dbReference>
<dbReference type="Proteomes" id="UP000295515">
    <property type="component" value="Unassembled WGS sequence"/>
</dbReference>
<evidence type="ECO:0000313" key="6">
    <source>
        <dbReference type="Proteomes" id="UP000295515"/>
    </source>
</evidence>
<dbReference type="PANTHER" id="PTHR37299:SF3">
    <property type="entry name" value="STAGE 0 SPORULATION PROTEIN A HOMOLOG"/>
    <property type="match status" value="1"/>
</dbReference>
<keyword evidence="3" id="KW-0010">Activator</keyword>
<dbReference type="Pfam" id="PF04397">
    <property type="entry name" value="LytTR"/>
    <property type="match status" value="1"/>
</dbReference>
<dbReference type="PANTHER" id="PTHR37299">
    <property type="entry name" value="TRANSCRIPTIONAL REGULATOR-RELATED"/>
    <property type="match status" value="1"/>
</dbReference>
<gene>
    <name evidence="5" type="ORF">EDD60_11277</name>
</gene>
<dbReference type="Gene3D" id="2.40.50.1020">
    <property type="entry name" value="LytTr DNA-binding domain"/>
    <property type="match status" value="1"/>
</dbReference>
<evidence type="ECO:0000256" key="3">
    <source>
        <dbReference type="ARBA" id="ARBA00023159"/>
    </source>
</evidence>
<dbReference type="SMART" id="SM00850">
    <property type="entry name" value="LytTR"/>
    <property type="match status" value="1"/>
</dbReference>
<proteinExistence type="predicted"/>
<evidence type="ECO:0000256" key="1">
    <source>
        <dbReference type="ARBA" id="ARBA00022490"/>
    </source>
</evidence>
<dbReference type="GO" id="GO:0000156">
    <property type="term" value="F:phosphorelay response regulator activity"/>
    <property type="evidence" value="ECO:0007669"/>
    <property type="project" value="InterPro"/>
</dbReference>
<keyword evidence="6" id="KW-1185">Reference proteome</keyword>
<protein>
    <submittedName>
        <fullName evidence="5">LytTr DNA-binding domain-containing protein</fullName>
    </submittedName>
</protein>
<dbReference type="GeneID" id="98915632"/>
<evidence type="ECO:0000256" key="2">
    <source>
        <dbReference type="ARBA" id="ARBA00023012"/>
    </source>
</evidence>
<dbReference type="AlphaFoldDB" id="A0A4R3Z0F4"/>
<dbReference type="GO" id="GO:0003677">
    <property type="term" value="F:DNA binding"/>
    <property type="evidence" value="ECO:0007669"/>
    <property type="project" value="UniProtKB-KW"/>
</dbReference>
<organism evidence="5 6">
    <name type="scientific">Longibaculum muris</name>
    <dbReference type="NCBI Taxonomy" id="1796628"/>
    <lineage>
        <taxon>Bacteria</taxon>
        <taxon>Bacillati</taxon>
        <taxon>Bacillota</taxon>
        <taxon>Erysipelotrichia</taxon>
        <taxon>Erysipelotrichales</taxon>
        <taxon>Coprobacillaceae</taxon>
        <taxon>Longibaculum</taxon>
    </lineage>
</organism>
<dbReference type="InterPro" id="IPR046947">
    <property type="entry name" value="LytR-like"/>
</dbReference>
<feature type="domain" description="HTH LytTR-type" evidence="4">
    <location>
        <begin position="116"/>
        <end position="215"/>
    </location>
</feature>
<accession>A0A4R3Z0F4</accession>
<evidence type="ECO:0000313" key="5">
    <source>
        <dbReference type="EMBL" id="TCV98581.1"/>
    </source>
</evidence>
<reference evidence="5 6" key="1">
    <citation type="submission" date="2019-03" db="EMBL/GenBank/DDBJ databases">
        <title>Genomic Encyclopedia of Type Strains, Phase IV (KMG-IV): sequencing the most valuable type-strain genomes for metagenomic binning, comparative biology and taxonomic classification.</title>
        <authorList>
            <person name="Goeker M."/>
        </authorList>
    </citation>
    <scope>NUCLEOTIDE SEQUENCE [LARGE SCALE GENOMIC DNA]</scope>
    <source>
        <strain evidence="5 6">DSM 29487</strain>
    </source>
</reference>
<keyword evidence="1" id="KW-0963">Cytoplasm</keyword>
<dbReference type="RefSeq" id="WP_066451072.1">
    <property type="nucleotide sequence ID" value="NZ_JANKBF010000007.1"/>
</dbReference>
<keyword evidence="2" id="KW-0902">Two-component regulatory system</keyword>